<dbReference type="InterPro" id="IPR011049">
    <property type="entry name" value="Serralysin-like_metalloprot_C"/>
</dbReference>
<evidence type="ECO:0000313" key="3">
    <source>
        <dbReference type="Proteomes" id="UP001139411"/>
    </source>
</evidence>
<dbReference type="Pfam" id="PF13884">
    <property type="entry name" value="Peptidase_S74"/>
    <property type="match status" value="1"/>
</dbReference>
<feature type="domain" description="Peptidase S74" evidence="1">
    <location>
        <begin position="422"/>
        <end position="513"/>
    </location>
</feature>
<dbReference type="EMBL" id="JAKFFV010000002">
    <property type="protein sequence ID" value="MCF2497304.1"/>
    <property type="molecule type" value="Genomic_DNA"/>
</dbReference>
<accession>A0A9X1TQX3</accession>
<dbReference type="SUPFAM" id="SSF101967">
    <property type="entry name" value="Adhesin YadA, collagen-binding domain"/>
    <property type="match status" value="1"/>
</dbReference>
<dbReference type="PROSITE" id="PS51688">
    <property type="entry name" value="ICA"/>
    <property type="match status" value="1"/>
</dbReference>
<sequence length="514" mass="55218">MKSKISFLLKHEAAKNATRYLVKTLRSALICLFCLSAIPSFAQVPNLFSFQGVARNGEGKILANKSINLRITIHSESSAGPSVYQELHNAMTSPQGIFNIAVGGGNVQSGNFSTIDWKISAHFIQIEMDPDGGNSLIDLGTTQLLSVPYAQHANEASRWQRSYPVVQKFEIGSDIDINDPNDPDIQKYLLPHVGEGQRLIWYPAKGAFRAGSSNGVTWEENAIGNNSTAFGSSNLALGSESMAFGLSNQATGNSSIAFGENTSASGMASASLGNSTNASGYAAIAMGVGTVSKVEGSIAAGIYNDVSDNPVSAQLPLDRIFQIGNGISIQRSNALTVLRNGFMGIGQSAKDPKYFLDVAGRARIQHNGETAGVFFNNSANAAAGFVGMVNDNEIGFFVGGGWKYFVNSNGNATLTGTLSQNSDRRLKRDFNPLTSSLGKINTLKGYQYYWKDGQKDQSLQTGLIAQEVETSFPELVTTDTEGFKSVNYMGLIPHLIESIKDLKAEVERLKKDRE</sequence>
<evidence type="ECO:0000259" key="1">
    <source>
        <dbReference type="PROSITE" id="PS51688"/>
    </source>
</evidence>
<dbReference type="CDD" id="cd12820">
    <property type="entry name" value="LbR_YadA-like"/>
    <property type="match status" value="1"/>
</dbReference>
<gene>
    <name evidence="2" type="ORF">L0661_03250</name>
</gene>
<organism evidence="2 3">
    <name type="scientific">Dyadobacter chenhuakuii</name>
    <dbReference type="NCBI Taxonomy" id="2909339"/>
    <lineage>
        <taxon>Bacteria</taxon>
        <taxon>Pseudomonadati</taxon>
        <taxon>Bacteroidota</taxon>
        <taxon>Cytophagia</taxon>
        <taxon>Cytophagales</taxon>
        <taxon>Spirosomataceae</taxon>
        <taxon>Dyadobacter</taxon>
    </lineage>
</organism>
<comment type="caution">
    <text evidence="2">The sequence shown here is derived from an EMBL/GenBank/DDBJ whole genome shotgun (WGS) entry which is preliminary data.</text>
</comment>
<dbReference type="InterPro" id="IPR030392">
    <property type="entry name" value="S74_ICA"/>
</dbReference>
<dbReference type="Gene3D" id="2.150.10.10">
    <property type="entry name" value="Serralysin-like metalloprotease, C-terminal"/>
    <property type="match status" value="1"/>
</dbReference>
<dbReference type="Proteomes" id="UP001139411">
    <property type="component" value="Unassembled WGS sequence"/>
</dbReference>
<dbReference type="AlphaFoldDB" id="A0A9X1TQX3"/>
<name>A0A9X1TQX3_9BACT</name>
<proteinExistence type="predicted"/>
<protein>
    <submittedName>
        <fullName evidence="2">Tail fiber domain-containing protein</fullName>
    </submittedName>
</protein>
<dbReference type="RefSeq" id="WP_235158348.1">
    <property type="nucleotide sequence ID" value="NZ_JAKFFV010000002.1"/>
</dbReference>
<evidence type="ECO:0000313" key="2">
    <source>
        <dbReference type="EMBL" id="MCF2497304.1"/>
    </source>
</evidence>
<reference evidence="2" key="1">
    <citation type="submission" date="2022-01" db="EMBL/GenBank/DDBJ databases">
        <title>Novel species in genus Dyadobacter.</title>
        <authorList>
            <person name="Ma C."/>
        </authorList>
    </citation>
    <scope>NUCLEOTIDE SEQUENCE</scope>
    <source>
        <strain evidence="2">CY357</strain>
    </source>
</reference>